<dbReference type="PROSITE" id="PS50943">
    <property type="entry name" value="HTH_CROC1"/>
    <property type="match status" value="1"/>
</dbReference>
<evidence type="ECO:0000313" key="3">
    <source>
        <dbReference type="EMBL" id="RQP22388.1"/>
    </source>
</evidence>
<dbReference type="RefSeq" id="WP_124542607.1">
    <property type="nucleotide sequence ID" value="NZ_QUSW01000007.1"/>
</dbReference>
<dbReference type="SUPFAM" id="SSF51182">
    <property type="entry name" value="RmlC-like cupins"/>
    <property type="match status" value="1"/>
</dbReference>
<evidence type="ECO:0000313" key="4">
    <source>
        <dbReference type="Proteomes" id="UP000267464"/>
    </source>
</evidence>
<dbReference type="Proteomes" id="UP000267464">
    <property type="component" value="Unassembled WGS sequence"/>
</dbReference>
<dbReference type="InterPro" id="IPR011051">
    <property type="entry name" value="RmlC_Cupin_sf"/>
</dbReference>
<dbReference type="AlphaFoldDB" id="A0A3N7HJY7"/>
<dbReference type="CDD" id="cd02209">
    <property type="entry name" value="cupin_XRE_C"/>
    <property type="match status" value="1"/>
</dbReference>
<keyword evidence="4" id="KW-1185">Reference proteome</keyword>
<dbReference type="GO" id="GO:0003700">
    <property type="term" value="F:DNA-binding transcription factor activity"/>
    <property type="evidence" value="ECO:0007669"/>
    <property type="project" value="TreeGrafter"/>
</dbReference>
<dbReference type="Pfam" id="PF07883">
    <property type="entry name" value="Cupin_2"/>
    <property type="match status" value="1"/>
</dbReference>
<dbReference type="PANTHER" id="PTHR46797">
    <property type="entry name" value="HTH-TYPE TRANSCRIPTIONAL REGULATOR"/>
    <property type="match status" value="1"/>
</dbReference>
<dbReference type="InterPro" id="IPR010982">
    <property type="entry name" value="Lambda_DNA-bd_dom_sf"/>
</dbReference>
<dbReference type="EMBL" id="QUSW01000007">
    <property type="protein sequence ID" value="RQP22388.1"/>
    <property type="molecule type" value="Genomic_DNA"/>
</dbReference>
<name>A0A3N7HJY7_9BURK</name>
<feature type="domain" description="HTH cro/C1-type" evidence="2">
    <location>
        <begin position="11"/>
        <end position="65"/>
    </location>
</feature>
<dbReference type="SUPFAM" id="SSF47413">
    <property type="entry name" value="lambda repressor-like DNA-binding domains"/>
    <property type="match status" value="1"/>
</dbReference>
<evidence type="ECO:0000256" key="1">
    <source>
        <dbReference type="ARBA" id="ARBA00023125"/>
    </source>
</evidence>
<dbReference type="InterPro" id="IPR014710">
    <property type="entry name" value="RmlC-like_jellyroll"/>
</dbReference>
<sequence length="194" mass="21216">MDIEAVIAQRLKTLRTERGWSLDELAQHSGVSRAMISRIERQEASPTAGLLSKLADALAVTLSGLMSGPQAPRHQVSRRDAQPQWRDPQTGYLRRLVSPAGGEHDTDIVAIDLPAGAKVRYDAHTAPYEQQVLLLQGRLRLTVGGEALELNPGDCTRMPLDADHIFENPGQGTAHYLVVVRKAHSPHHPPGVPR</sequence>
<keyword evidence="1" id="KW-0238">DNA-binding</keyword>
<proteinExistence type="predicted"/>
<reference evidence="3 4" key="2">
    <citation type="submission" date="2018-12" db="EMBL/GenBank/DDBJ databases">
        <title>Rhizobacter gummiphilus sp. nov., a rubber-degrading bacterium isolated from the soil of a botanical garden in Japan.</title>
        <authorList>
            <person name="Shunsuke S.S."/>
        </authorList>
    </citation>
    <scope>NUCLEOTIDE SEQUENCE [LARGE SCALE GENOMIC DNA]</scope>
    <source>
        <strain evidence="3 4">S-16</strain>
    </source>
</reference>
<dbReference type="InterPro" id="IPR001387">
    <property type="entry name" value="Cro/C1-type_HTH"/>
</dbReference>
<dbReference type="Gene3D" id="1.10.260.40">
    <property type="entry name" value="lambda repressor-like DNA-binding domains"/>
    <property type="match status" value="1"/>
</dbReference>
<reference evidence="3 4" key="1">
    <citation type="submission" date="2018-08" db="EMBL/GenBank/DDBJ databases">
        <authorList>
            <person name="Khan S.A."/>
            <person name="Jeon C.O."/>
            <person name="Chun B.H."/>
            <person name="Jeong S.E."/>
        </authorList>
    </citation>
    <scope>NUCLEOTIDE SEQUENCE [LARGE SCALE GENOMIC DNA]</scope>
    <source>
        <strain evidence="3 4">S-16</strain>
    </source>
</reference>
<dbReference type="SMART" id="SM00530">
    <property type="entry name" value="HTH_XRE"/>
    <property type="match status" value="1"/>
</dbReference>
<dbReference type="Pfam" id="PF01381">
    <property type="entry name" value="HTH_3"/>
    <property type="match status" value="1"/>
</dbReference>
<dbReference type="InterPro" id="IPR050807">
    <property type="entry name" value="TransReg_Diox_bact_type"/>
</dbReference>
<dbReference type="InterPro" id="IPR013096">
    <property type="entry name" value="Cupin_2"/>
</dbReference>
<dbReference type="GO" id="GO:0003677">
    <property type="term" value="F:DNA binding"/>
    <property type="evidence" value="ECO:0007669"/>
    <property type="project" value="UniProtKB-KW"/>
</dbReference>
<dbReference type="OrthoDB" id="73827at2"/>
<evidence type="ECO:0000259" key="2">
    <source>
        <dbReference type="PROSITE" id="PS50943"/>
    </source>
</evidence>
<dbReference type="GO" id="GO:0005829">
    <property type="term" value="C:cytosol"/>
    <property type="evidence" value="ECO:0007669"/>
    <property type="project" value="TreeGrafter"/>
</dbReference>
<organism evidence="3 4">
    <name type="scientific">Piscinibacter terrae</name>
    <dbReference type="NCBI Taxonomy" id="2496871"/>
    <lineage>
        <taxon>Bacteria</taxon>
        <taxon>Pseudomonadati</taxon>
        <taxon>Pseudomonadota</taxon>
        <taxon>Betaproteobacteria</taxon>
        <taxon>Burkholderiales</taxon>
        <taxon>Sphaerotilaceae</taxon>
        <taxon>Piscinibacter</taxon>
    </lineage>
</organism>
<comment type="caution">
    <text evidence="3">The sequence shown here is derived from an EMBL/GenBank/DDBJ whole genome shotgun (WGS) entry which is preliminary data.</text>
</comment>
<protein>
    <submittedName>
        <fullName evidence="3">XRE family transcriptional regulator</fullName>
    </submittedName>
</protein>
<accession>A0A3N7HJY7</accession>
<dbReference type="PANTHER" id="PTHR46797:SF10">
    <property type="entry name" value="BLR1115 PROTEIN"/>
    <property type="match status" value="1"/>
</dbReference>
<dbReference type="Gene3D" id="2.60.120.10">
    <property type="entry name" value="Jelly Rolls"/>
    <property type="match status" value="1"/>
</dbReference>
<dbReference type="CDD" id="cd00093">
    <property type="entry name" value="HTH_XRE"/>
    <property type="match status" value="1"/>
</dbReference>
<gene>
    <name evidence="3" type="ORF">DZC73_22300</name>
</gene>